<dbReference type="InterPro" id="IPR013830">
    <property type="entry name" value="SGNH_hydro"/>
</dbReference>
<evidence type="ECO:0000256" key="1">
    <source>
        <dbReference type="ARBA" id="ARBA00008668"/>
    </source>
</evidence>
<comment type="similarity">
    <text evidence="1">Belongs to the 'GDSL' lipolytic enzyme family.</text>
</comment>
<dbReference type="Proteomes" id="UP000008810">
    <property type="component" value="Chromosome 1"/>
</dbReference>
<evidence type="ECO:0000313" key="6">
    <source>
        <dbReference type="Proteomes" id="UP000008810"/>
    </source>
</evidence>
<dbReference type="EMBL" id="CM000880">
    <property type="protein sequence ID" value="KQK19556.1"/>
    <property type="molecule type" value="Genomic_DNA"/>
</dbReference>
<dbReference type="Pfam" id="PF13472">
    <property type="entry name" value="Lipase_GDSL_2"/>
    <property type="match status" value="1"/>
</dbReference>
<dbReference type="FunFam" id="3.40.50.1110:FF:000002">
    <property type="entry name" value="isoamyl acetate-hydrolyzing esterase 1 homolog"/>
    <property type="match status" value="1"/>
</dbReference>
<dbReference type="STRING" id="15368.I1H0X9"/>
<sequence>MRPSIVLFGDSITEESFGEGGWGAYLANHYSRSADVILRGYSGYNTRWAARVLARAVTGIPSASVAAVTVLFGANDASLPTRASAFQYVPLGEYRENLRAICALLRDRWPAAAVILVTPPPVDERGRLRFIGGGGGDGSGLPERTNQATGEYARACVQVAVECGLRVIDIWSRMQMFPGWETSFLRDGLHLTPRGNRLLFEEVVWALGDANLSLEALPADLPLCSDIDPDNAAKYFEEEEEEE</sequence>
<dbReference type="OrthoDB" id="671439at2759"/>
<protein>
    <recommendedName>
        <fullName evidence="3">SGNH hydrolase-type esterase domain-containing protein</fullName>
    </recommendedName>
</protein>
<organism evidence="4">
    <name type="scientific">Brachypodium distachyon</name>
    <name type="common">Purple false brome</name>
    <name type="synonym">Trachynia distachya</name>
    <dbReference type="NCBI Taxonomy" id="15368"/>
    <lineage>
        <taxon>Eukaryota</taxon>
        <taxon>Viridiplantae</taxon>
        <taxon>Streptophyta</taxon>
        <taxon>Embryophyta</taxon>
        <taxon>Tracheophyta</taxon>
        <taxon>Spermatophyta</taxon>
        <taxon>Magnoliopsida</taxon>
        <taxon>Liliopsida</taxon>
        <taxon>Poales</taxon>
        <taxon>Poaceae</taxon>
        <taxon>BOP clade</taxon>
        <taxon>Pooideae</taxon>
        <taxon>Stipodae</taxon>
        <taxon>Brachypodieae</taxon>
        <taxon>Brachypodium</taxon>
    </lineage>
</organism>
<dbReference type="PANTHER" id="PTHR14209:SF19">
    <property type="entry name" value="ISOAMYL ACETATE-HYDROLYZING ESTERASE 1 HOMOLOG"/>
    <property type="match status" value="1"/>
</dbReference>
<proteinExistence type="inferred from homology"/>
<dbReference type="EnsemblPlants" id="KQK19556">
    <property type="protein sequence ID" value="KQK19556"/>
    <property type="gene ID" value="BRADI_1g49020v3"/>
</dbReference>
<keyword evidence="6" id="KW-1185">Reference proteome</keyword>
<dbReference type="SUPFAM" id="SSF52266">
    <property type="entry name" value="SGNH hydrolase"/>
    <property type="match status" value="1"/>
</dbReference>
<evidence type="ECO:0000313" key="5">
    <source>
        <dbReference type="EnsemblPlants" id="KQK19556"/>
    </source>
</evidence>
<dbReference type="InterPro" id="IPR036514">
    <property type="entry name" value="SGNH_hydro_sf"/>
</dbReference>
<gene>
    <name evidence="5" type="primary">LOC100835488</name>
    <name evidence="4" type="ORF">BRADI_1g49020v3</name>
</gene>
<dbReference type="Gene3D" id="3.40.50.1110">
    <property type="entry name" value="SGNH hydrolase"/>
    <property type="match status" value="1"/>
</dbReference>
<reference evidence="4 5" key="1">
    <citation type="journal article" date="2010" name="Nature">
        <title>Genome sequencing and analysis of the model grass Brachypodium distachyon.</title>
        <authorList>
            <consortium name="International Brachypodium Initiative"/>
        </authorList>
    </citation>
    <scope>NUCLEOTIDE SEQUENCE [LARGE SCALE GENOMIC DNA]</scope>
    <source>
        <strain evidence="4">Bd21</strain>
        <strain evidence="5">cv. Bd21</strain>
    </source>
</reference>
<dbReference type="InterPro" id="IPR045136">
    <property type="entry name" value="Iah1-like"/>
</dbReference>
<keyword evidence="2" id="KW-0378">Hydrolase</keyword>
<dbReference type="RefSeq" id="XP_003561087.1">
    <property type="nucleotide sequence ID" value="XM_003561039.2"/>
</dbReference>
<evidence type="ECO:0000256" key="2">
    <source>
        <dbReference type="ARBA" id="ARBA00022801"/>
    </source>
</evidence>
<accession>I1H0X9</accession>
<dbReference type="GO" id="GO:0016787">
    <property type="term" value="F:hydrolase activity"/>
    <property type="evidence" value="ECO:0007669"/>
    <property type="project" value="UniProtKB-KW"/>
</dbReference>
<reference evidence="5" key="3">
    <citation type="submission" date="2018-08" db="UniProtKB">
        <authorList>
            <consortium name="EnsemblPlants"/>
        </authorList>
    </citation>
    <scope>IDENTIFICATION</scope>
    <source>
        <strain evidence="5">cv. Bd21</strain>
    </source>
</reference>
<dbReference type="Gramene" id="KQK19556">
    <property type="protein sequence ID" value="KQK19556"/>
    <property type="gene ID" value="BRADI_1g49020v3"/>
</dbReference>
<feature type="domain" description="SGNH hydrolase-type esterase" evidence="3">
    <location>
        <begin position="7"/>
        <end position="198"/>
    </location>
</feature>
<dbReference type="CDD" id="cd01838">
    <property type="entry name" value="Isoamyl_acetate_hydrolase_like"/>
    <property type="match status" value="1"/>
</dbReference>
<dbReference type="PANTHER" id="PTHR14209">
    <property type="entry name" value="ISOAMYL ACETATE-HYDROLYZING ESTERASE 1"/>
    <property type="match status" value="1"/>
</dbReference>
<dbReference type="AlphaFoldDB" id="I1H0X9"/>
<dbReference type="OMA" id="KMQQFPG"/>
<name>I1H0X9_BRADI</name>
<reference evidence="4" key="2">
    <citation type="submission" date="2017-06" db="EMBL/GenBank/DDBJ databases">
        <title>WGS assembly of Brachypodium distachyon.</title>
        <authorList>
            <consortium name="The International Brachypodium Initiative"/>
            <person name="Lucas S."/>
            <person name="Harmon-Smith M."/>
            <person name="Lail K."/>
            <person name="Tice H."/>
            <person name="Grimwood J."/>
            <person name="Bruce D."/>
            <person name="Barry K."/>
            <person name="Shu S."/>
            <person name="Lindquist E."/>
            <person name="Wang M."/>
            <person name="Pitluck S."/>
            <person name="Vogel J.P."/>
            <person name="Garvin D.F."/>
            <person name="Mockler T.C."/>
            <person name="Schmutz J."/>
            <person name="Rokhsar D."/>
            <person name="Bevan M.W."/>
        </authorList>
    </citation>
    <scope>NUCLEOTIDE SEQUENCE</scope>
    <source>
        <strain evidence="4">Bd21</strain>
    </source>
</reference>
<dbReference type="eggNOG" id="KOG3035">
    <property type="taxonomic scope" value="Eukaryota"/>
</dbReference>
<evidence type="ECO:0000259" key="3">
    <source>
        <dbReference type="Pfam" id="PF13472"/>
    </source>
</evidence>
<dbReference type="GeneID" id="100835488"/>
<dbReference type="KEGG" id="bdi:100835488"/>
<evidence type="ECO:0000313" key="4">
    <source>
        <dbReference type="EMBL" id="KQK19556.1"/>
    </source>
</evidence>
<dbReference type="HOGENOM" id="CLU_051989_0_2_1"/>